<dbReference type="PANTHER" id="PTHR39585:SF1">
    <property type="entry name" value="FAD ASSEMBLY FACTOR SDHE"/>
    <property type="match status" value="1"/>
</dbReference>
<reference evidence="6 7" key="1">
    <citation type="journal article" date="2020" name="Microorganisms">
        <title>Osmotic Adaptation and Compatible Solute Biosynthesis of Phototrophic Bacteria as Revealed from Genome Analyses.</title>
        <authorList>
            <person name="Imhoff J.F."/>
            <person name="Rahn T."/>
            <person name="Kunzel S."/>
            <person name="Keller A."/>
            <person name="Neulinger S.C."/>
        </authorList>
    </citation>
    <scope>NUCLEOTIDE SEQUENCE [LARGE SCALE GENOMIC DNA]</scope>
    <source>
        <strain evidence="6 7">DSM 15116</strain>
    </source>
</reference>
<sequence length="88" mass="10068">MSEATTTAKRLRWHCRRGTKELDVLLERFLDSGYPALGAEGRAAFERLLEQEDHRLQAWLLGEARPTDDGELLWIVERVRGDQLPPPG</sequence>
<dbReference type="InterPro" id="IPR005631">
    <property type="entry name" value="SDH"/>
</dbReference>
<keyword evidence="7" id="KW-1185">Reference proteome</keyword>
<proteinExistence type="inferred from homology"/>
<dbReference type="SUPFAM" id="SSF109910">
    <property type="entry name" value="YgfY-like"/>
    <property type="match status" value="1"/>
</dbReference>
<dbReference type="PANTHER" id="PTHR39585">
    <property type="entry name" value="FAD ASSEMBLY FACTOR SDHE"/>
    <property type="match status" value="1"/>
</dbReference>
<dbReference type="Pfam" id="PF03937">
    <property type="entry name" value="Sdh5"/>
    <property type="match status" value="1"/>
</dbReference>
<accession>A0ABS1E372</accession>
<comment type="subcellular location">
    <subcellularLocation>
        <location evidence="1">Cytoplasm</location>
    </subcellularLocation>
</comment>
<comment type="similarity">
    <text evidence="2">Belongs to the SdhE FAD assembly factor family.</text>
</comment>
<evidence type="ECO:0000256" key="3">
    <source>
        <dbReference type="ARBA" id="ARBA00019418"/>
    </source>
</evidence>
<comment type="caution">
    <text evidence="6">The sequence shown here is derived from an EMBL/GenBank/DDBJ whole genome shotgun (WGS) entry which is preliminary data.</text>
</comment>
<dbReference type="EMBL" id="NRSH01000016">
    <property type="protein sequence ID" value="MBK1725948.1"/>
    <property type="molecule type" value="Genomic_DNA"/>
</dbReference>
<dbReference type="RefSeq" id="WP_200256574.1">
    <property type="nucleotide sequence ID" value="NZ_NRSH01000016.1"/>
</dbReference>
<evidence type="ECO:0000256" key="1">
    <source>
        <dbReference type="ARBA" id="ARBA00004496"/>
    </source>
</evidence>
<dbReference type="Gene3D" id="1.10.150.250">
    <property type="entry name" value="Flavinator of succinate dehydrogenase"/>
    <property type="match status" value="1"/>
</dbReference>
<keyword evidence="5" id="KW-0143">Chaperone</keyword>
<dbReference type="InterPro" id="IPR050531">
    <property type="entry name" value="SdhE_FAD_assembly_factor"/>
</dbReference>
<dbReference type="InterPro" id="IPR036714">
    <property type="entry name" value="SDH_sf"/>
</dbReference>
<protein>
    <recommendedName>
        <fullName evidence="3">FAD assembly factor SdhE</fullName>
    </recommendedName>
</protein>
<dbReference type="Proteomes" id="UP000738126">
    <property type="component" value="Unassembled WGS sequence"/>
</dbReference>
<evidence type="ECO:0000313" key="6">
    <source>
        <dbReference type="EMBL" id="MBK1725948.1"/>
    </source>
</evidence>
<evidence type="ECO:0000313" key="7">
    <source>
        <dbReference type="Proteomes" id="UP000738126"/>
    </source>
</evidence>
<organism evidence="6 7">
    <name type="scientific">Halorhodospira neutriphila</name>
    <dbReference type="NCBI Taxonomy" id="168379"/>
    <lineage>
        <taxon>Bacteria</taxon>
        <taxon>Pseudomonadati</taxon>
        <taxon>Pseudomonadota</taxon>
        <taxon>Gammaproteobacteria</taxon>
        <taxon>Chromatiales</taxon>
        <taxon>Ectothiorhodospiraceae</taxon>
        <taxon>Halorhodospira</taxon>
    </lineage>
</organism>
<evidence type="ECO:0000256" key="2">
    <source>
        <dbReference type="ARBA" id="ARBA00008571"/>
    </source>
</evidence>
<gene>
    <name evidence="6" type="ORF">CKO13_02720</name>
</gene>
<keyword evidence="4" id="KW-0963">Cytoplasm</keyword>
<evidence type="ECO:0000256" key="5">
    <source>
        <dbReference type="ARBA" id="ARBA00023186"/>
    </source>
</evidence>
<name>A0ABS1E372_9GAMM</name>
<evidence type="ECO:0000256" key="4">
    <source>
        <dbReference type="ARBA" id="ARBA00022490"/>
    </source>
</evidence>